<evidence type="ECO:0000256" key="14">
    <source>
        <dbReference type="ARBA" id="ARBA00022679"/>
    </source>
</evidence>
<evidence type="ECO:0000256" key="9">
    <source>
        <dbReference type="ARBA" id="ARBA00011157"/>
    </source>
</evidence>
<dbReference type="GO" id="GO:0009570">
    <property type="term" value="C:chloroplast stroma"/>
    <property type="evidence" value="ECO:0007669"/>
    <property type="project" value="UniProtKB-SubCell"/>
</dbReference>
<gene>
    <name evidence="27" type="ORF">E3N88_27073</name>
</gene>
<dbReference type="InterPro" id="IPR003038">
    <property type="entry name" value="DAD/Ost2"/>
</dbReference>
<dbReference type="GO" id="GO:0006655">
    <property type="term" value="P:phosphatidylglycerol biosynthetic process"/>
    <property type="evidence" value="ECO:0007669"/>
    <property type="project" value="TreeGrafter"/>
</dbReference>
<evidence type="ECO:0000256" key="13">
    <source>
        <dbReference type="ARBA" id="ARBA00022640"/>
    </source>
</evidence>
<comment type="pathway">
    <text evidence="6">Lipid metabolism.</text>
</comment>
<evidence type="ECO:0000256" key="17">
    <source>
        <dbReference type="ARBA" id="ARBA00022824"/>
    </source>
</evidence>
<evidence type="ECO:0000256" key="1">
    <source>
        <dbReference type="ARBA" id="ARBA00002791"/>
    </source>
</evidence>
<dbReference type="InterPro" id="IPR038114">
    <property type="entry name" value="GPAT_N_sf"/>
</dbReference>
<evidence type="ECO:0000256" key="24">
    <source>
        <dbReference type="ARBA" id="ARBA00023315"/>
    </source>
</evidence>
<comment type="pathway">
    <text evidence="5">Protein modification; protein glycosylation.</text>
</comment>
<dbReference type="SMART" id="SM00563">
    <property type="entry name" value="PlsC"/>
    <property type="match status" value="1"/>
</dbReference>
<comment type="function">
    <text evidence="1">Subunit of the oligosaccharyl transferase (OST) complex that catalyzes the initial transfer of a defined glycan (Glc(3)Man(9)GlcNAc(2) in eukaryotes) from the lipid carrier dolichol-pyrophosphate to an asparagine residue within an Asn-X-Ser/Thr consensus motif in nascent polypeptide chains, the first step in protein N-glycosylation. N-glycosylation occurs cotranslationally and the complex associates with the Sec61 complex at the channel-forming translocon complex that mediates protein translocation across the endoplasmic reticulum (ER). All subunits are required for a maximal enzyme activity.</text>
</comment>
<evidence type="ECO:0000256" key="7">
    <source>
        <dbReference type="ARBA" id="ARBA00007937"/>
    </source>
</evidence>
<dbReference type="GO" id="GO:0008250">
    <property type="term" value="C:oligosaccharyltransferase complex"/>
    <property type="evidence" value="ECO:0007669"/>
    <property type="project" value="InterPro"/>
</dbReference>
<evidence type="ECO:0000256" key="4">
    <source>
        <dbReference type="ARBA" id="ARBA00004765"/>
    </source>
</evidence>
<dbReference type="EC" id="2.3.1.15" evidence="10"/>
<dbReference type="CDD" id="cd07985">
    <property type="entry name" value="LPLAT_GPAT"/>
    <property type="match status" value="1"/>
</dbReference>
<evidence type="ECO:0000256" key="23">
    <source>
        <dbReference type="ARBA" id="ARBA00023264"/>
    </source>
</evidence>
<feature type="domain" description="Phospholipid/glycerol acyltransferase" evidence="26">
    <location>
        <begin position="285"/>
        <end position="431"/>
    </location>
</feature>
<dbReference type="EMBL" id="SZYD01000014">
    <property type="protein sequence ID" value="KAD4178482.1"/>
    <property type="molecule type" value="Genomic_DNA"/>
</dbReference>
<keyword evidence="22" id="KW-0594">Phospholipid biosynthesis</keyword>
<keyword evidence="23" id="KW-1208">Phospholipid metabolism</keyword>
<keyword evidence="15 25" id="KW-0812">Transmembrane</keyword>
<dbReference type="Pfam" id="PF14829">
    <property type="entry name" value="GPAT_N"/>
    <property type="match status" value="1"/>
</dbReference>
<keyword evidence="16" id="KW-0053">Apoptosis</keyword>
<dbReference type="Pfam" id="PF02109">
    <property type="entry name" value="DAD"/>
    <property type="match status" value="1"/>
</dbReference>
<evidence type="ECO:0000256" key="6">
    <source>
        <dbReference type="ARBA" id="ARBA00005189"/>
    </source>
</evidence>
<dbReference type="InterPro" id="IPR016222">
    <property type="entry name" value="G3P_O-acylTrfase_chlp"/>
</dbReference>
<dbReference type="UniPathway" id="UPA00378"/>
<comment type="subcellular location">
    <subcellularLocation>
        <location evidence="3">Endoplasmic reticulum membrane</location>
        <topology evidence="3">Multi-pass membrane protein</topology>
    </subcellularLocation>
    <subcellularLocation>
        <location evidence="2">Plastid</location>
        <location evidence="2">Chloroplast stroma</location>
    </subcellularLocation>
</comment>
<evidence type="ECO:0000256" key="8">
    <source>
        <dbReference type="ARBA" id="ARBA00009386"/>
    </source>
</evidence>
<dbReference type="Pfam" id="PF01553">
    <property type="entry name" value="Acyltransferase"/>
    <property type="match status" value="1"/>
</dbReference>
<keyword evidence="28" id="KW-1185">Reference proteome</keyword>
<evidence type="ECO:0000259" key="26">
    <source>
        <dbReference type="SMART" id="SM00563"/>
    </source>
</evidence>
<evidence type="ECO:0000256" key="21">
    <source>
        <dbReference type="ARBA" id="ARBA00023136"/>
    </source>
</evidence>
<feature type="transmembrane region" description="Helical" evidence="25">
    <location>
        <begin position="32"/>
        <end position="52"/>
    </location>
</feature>
<evidence type="ECO:0000256" key="5">
    <source>
        <dbReference type="ARBA" id="ARBA00004922"/>
    </source>
</evidence>
<evidence type="ECO:0000256" key="20">
    <source>
        <dbReference type="ARBA" id="ARBA00023098"/>
    </source>
</evidence>
<comment type="caution">
    <text evidence="27">The sequence shown here is derived from an EMBL/GenBank/DDBJ whole genome shotgun (WGS) entry which is preliminary data.</text>
</comment>
<keyword evidence="19 25" id="KW-1133">Transmembrane helix</keyword>
<dbReference type="GO" id="GO:0016024">
    <property type="term" value="P:CDP-diacylglycerol biosynthetic process"/>
    <property type="evidence" value="ECO:0007669"/>
    <property type="project" value="UniProtKB-UniPathway"/>
</dbReference>
<evidence type="ECO:0000313" key="27">
    <source>
        <dbReference type="EMBL" id="KAD4178482.1"/>
    </source>
</evidence>
<evidence type="ECO:0000313" key="28">
    <source>
        <dbReference type="Proteomes" id="UP000326396"/>
    </source>
</evidence>
<comment type="similarity">
    <text evidence="8">Belongs to the DAD/OST2 family.</text>
</comment>
<keyword evidence="12" id="KW-0150">Chloroplast</keyword>
<dbReference type="Proteomes" id="UP000326396">
    <property type="component" value="Linkage Group LG4"/>
</dbReference>
<feature type="transmembrane region" description="Helical" evidence="25">
    <location>
        <begin position="98"/>
        <end position="117"/>
    </location>
</feature>
<evidence type="ECO:0000256" key="15">
    <source>
        <dbReference type="ARBA" id="ARBA00022692"/>
    </source>
</evidence>
<sequence>MVKSPTTKDDAHALFHSLRSAYSATPTNLKIIDLYVVFAVFTALIQVGYMAIVGSFPFNSFLSGVLSCVGTAVLAVCLRIQVNKENKEFKDLPPERAFADFVLCNLVLHLVIMNFLGRFPYLAFSRATNAAAETFEDKKWSSSSTTRPVSGSEVGHSHAFIDALSEQDLLFGIQREVEAGTLPKHVAHSMEELYHNYKNAIFQSGNPHAEDIVLSNMRVAFDRMFLAVKEPFEFSPYHEAIQEPFNYYRFGQNYIHPLINFRESYVGNVSLFSEMEKQLKQGENVILISNHQSEADPAVIALLLEKTNPHISESIIYVAGDRVITDPLCKPFSMGRNLLCVYSKKHMNDVPELVDMKRRANTRSLKEMALLLRSGSKIIWIAPSGGRDRPDPVTNQWFPAPFDATSLDNMRRLVDHAGVVGHIYPLAILCHDIMPPPPQVEKEIGEKRLISFHGTGISVAPEISFQKATSSCGSPEEAKAVYSQALYDSVCEQYNVLQSAINGAKGLDASTLICMVMLAAFVVKDHQAV</sequence>
<evidence type="ECO:0000256" key="25">
    <source>
        <dbReference type="SAM" id="Phobius"/>
    </source>
</evidence>
<evidence type="ECO:0000256" key="10">
    <source>
        <dbReference type="ARBA" id="ARBA00013113"/>
    </source>
</evidence>
<evidence type="ECO:0000256" key="16">
    <source>
        <dbReference type="ARBA" id="ARBA00022703"/>
    </source>
</evidence>
<comment type="subunit">
    <text evidence="9">Component of the oligosaccharyltransferase (OST) complex.</text>
</comment>
<reference evidence="27 28" key="1">
    <citation type="submission" date="2019-05" db="EMBL/GenBank/DDBJ databases">
        <title>Mikania micrantha, genome provides insights into the molecular mechanism of rapid growth.</title>
        <authorList>
            <person name="Liu B."/>
        </authorList>
    </citation>
    <scope>NUCLEOTIDE SEQUENCE [LARGE SCALE GENOMIC DNA]</scope>
    <source>
        <strain evidence="27">NLD-2019</strain>
        <tissue evidence="27">Leaf</tissue>
    </source>
</reference>
<dbReference type="Gene3D" id="1.10.1200.50">
    <property type="entry name" value="Glycerol-3-phosphate acyltransferase, alpha helical bundle, N-terminal"/>
    <property type="match status" value="1"/>
</dbReference>
<dbReference type="InterPro" id="IPR023083">
    <property type="entry name" value="G3P_O-acylTrfase_N"/>
</dbReference>
<dbReference type="PANTHER" id="PTHR35695:SF1">
    <property type="entry name" value="GLYCEROL-3-PHOSPHATE ACYLTRANSFERASE, CHLOROPLASTIC"/>
    <property type="match status" value="1"/>
</dbReference>
<evidence type="ECO:0000256" key="2">
    <source>
        <dbReference type="ARBA" id="ARBA00004470"/>
    </source>
</evidence>
<comment type="similarity">
    <text evidence="7">Belongs to the GPAT/DAPAT family.</text>
</comment>
<keyword evidence="14" id="KW-0808">Transferase</keyword>
<dbReference type="PANTHER" id="PTHR35695">
    <property type="entry name" value="GLYCEROL-3-PHOSPHATE ACYLTRANSFERASE, CHLOROPLASTIC"/>
    <property type="match status" value="1"/>
</dbReference>
<proteinExistence type="inferred from homology"/>
<evidence type="ECO:0000256" key="19">
    <source>
        <dbReference type="ARBA" id="ARBA00022989"/>
    </source>
</evidence>
<dbReference type="AlphaFoldDB" id="A0A5N6MYL8"/>
<dbReference type="SUPFAM" id="SSF69593">
    <property type="entry name" value="Glycerol-3-phosphate (1)-acyltransferase"/>
    <property type="match status" value="1"/>
</dbReference>
<dbReference type="InterPro" id="IPR002123">
    <property type="entry name" value="Plipid/glycerol_acylTrfase"/>
</dbReference>
<evidence type="ECO:0000256" key="18">
    <source>
        <dbReference type="ARBA" id="ARBA00022946"/>
    </source>
</evidence>
<keyword evidence="17" id="KW-0256">Endoplasmic reticulum</keyword>
<evidence type="ECO:0000256" key="12">
    <source>
        <dbReference type="ARBA" id="ARBA00022528"/>
    </source>
</evidence>
<comment type="pathway">
    <text evidence="4">Phospholipid metabolism; CDP-diacylglycerol biosynthesis; CDP-diacylglycerol from sn-glycerol 3-phosphate: step 1/3.</text>
</comment>
<evidence type="ECO:0000256" key="22">
    <source>
        <dbReference type="ARBA" id="ARBA00023209"/>
    </source>
</evidence>
<keyword evidence="13" id="KW-0934">Plastid</keyword>
<keyword evidence="24" id="KW-0012">Acyltransferase</keyword>
<dbReference type="OrthoDB" id="524544at2759"/>
<dbReference type="Gene3D" id="3.40.1130.10">
    <property type="entry name" value="Glycerol-3-phosphate (1)-acyltransferase"/>
    <property type="match status" value="1"/>
</dbReference>
<dbReference type="UniPathway" id="UPA00557">
    <property type="reaction ID" value="UER00612"/>
</dbReference>
<protein>
    <recommendedName>
        <fullName evidence="10">glycerol-3-phosphate 1-O-acyltransferase</fullName>
        <ecNumber evidence="10">2.3.1.15</ecNumber>
    </recommendedName>
</protein>
<accession>A0A5N6MYL8</accession>
<keyword evidence="20" id="KW-0443">Lipid metabolism</keyword>
<dbReference type="GO" id="GO:0004366">
    <property type="term" value="F:glycerol-3-phosphate O-acyltransferase activity"/>
    <property type="evidence" value="ECO:0007669"/>
    <property type="project" value="UniProtKB-EC"/>
</dbReference>
<name>A0A5N6MYL8_9ASTR</name>
<keyword evidence="11" id="KW-0444">Lipid biosynthesis</keyword>
<keyword evidence="21 25" id="KW-0472">Membrane</keyword>
<organism evidence="27 28">
    <name type="scientific">Mikania micrantha</name>
    <name type="common">bitter vine</name>
    <dbReference type="NCBI Taxonomy" id="192012"/>
    <lineage>
        <taxon>Eukaryota</taxon>
        <taxon>Viridiplantae</taxon>
        <taxon>Streptophyta</taxon>
        <taxon>Embryophyta</taxon>
        <taxon>Tracheophyta</taxon>
        <taxon>Spermatophyta</taxon>
        <taxon>Magnoliopsida</taxon>
        <taxon>eudicotyledons</taxon>
        <taxon>Gunneridae</taxon>
        <taxon>Pentapetalae</taxon>
        <taxon>asterids</taxon>
        <taxon>campanulids</taxon>
        <taxon>Asterales</taxon>
        <taxon>Asteraceae</taxon>
        <taxon>Asteroideae</taxon>
        <taxon>Heliantheae alliance</taxon>
        <taxon>Eupatorieae</taxon>
        <taxon>Mikania</taxon>
    </lineage>
</organism>
<keyword evidence="18" id="KW-0809">Transit peptide</keyword>
<evidence type="ECO:0000256" key="3">
    <source>
        <dbReference type="ARBA" id="ARBA00004477"/>
    </source>
</evidence>
<feature type="transmembrane region" description="Helical" evidence="25">
    <location>
        <begin position="58"/>
        <end position="78"/>
    </location>
</feature>
<evidence type="ECO:0000256" key="11">
    <source>
        <dbReference type="ARBA" id="ARBA00022516"/>
    </source>
</evidence>